<sequence>MWKSLFTFSRRKAKREISQQSKYDQRALPEQSTRKSSRAVGPGATAIPTLIVPEQRADSDKEKANDVEEHAGDCCLSSDDLKAIAETKIISPSCTKKDGASQSQDSNSKSSSTDAKGNGHEESTDFTYFDFLGLLCGASLILELFLPRAHHKATSEATKAPDCGFDPSSEEGIEQTLMMDEIGDWAQVCNAIDGSRDSSLYNGSEKTSQAVRETGIPTHRLVPDSTDASTDDEACLKTDTRSIERHVCNTTLVAPHQIQRDTIVDVSDDQKLPSEGSNRNTEKNYGMALSGLNPKALDNQHQTASKKTRVRSFKSLLGSQRLRTNTRSQGVGIAVNGSSTSLKTKTKTGLRRGGYSNASNQRRKESGPLPPEQNRKRLGFWKKKLLNQNPGLASKNMEEPRLEAAKVSAMKAAAVPCPDRNSATNLPTVNAMEKECTTAGKDTVSRQYEAQREDWITYNATRAARTHARPCTIC</sequence>
<feature type="compositionally biased region" description="Basic and acidic residues" evidence="1">
    <location>
        <begin position="55"/>
        <end position="69"/>
    </location>
</feature>
<dbReference type="InParanoid" id="B7FQ19"/>
<dbReference type="RefSeq" id="XP_002176805.1">
    <property type="nucleotide sequence ID" value="XM_002176769.1"/>
</dbReference>
<dbReference type="Proteomes" id="UP000000759">
    <property type="component" value="Chromosome 1"/>
</dbReference>
<feature type="compositionally biased region" description="Polar residues" evidence="1">
    <location>
        <begin position="317"/>
        <end position="329"/>
    </location>
</feature>
<dbReference type="GeneID" id="7196553"/>
<evidence type="ECO:0000313" key="3">
    <source>
        <dbReference type="Proteomes" id="UP000000759"/>
    </source>
</evidence>
<dbReference type="EMBL" id="CM000605">
    <property type="protein sequence ID" value="EEC51268.1"/>
    <property type="molecule type" value="Genomic_DNA"/>
</dbReference>
<reference evidence="3" key="2">
    <citation type="submission" date="2008-08" db="EMBL/GenBank/DDBJ databases">
        <authorList>
            <consortium name="Diatom Consortium"/>
            <person name="Grigoriev I."/>
            <person name="Grimwood J."/>
            <person name="Kuo A."/>
            <person name="Otillar R.P."/>
            <person name="Salamov A."/>
            <person name="Detter J.C."/>
            <person name="Lindquist E."/>
            <person name="Shapiro H."/>
            <person name="Lucas S."/>
            <person name="Glavina del Rio T."/>
            <person name="Pitluck S."/>
            <person name="Rokhsar D."/>
            <person name="Bowler C."/>
        </authorList>
    </citation>
    <scope>GENOME REANNOTATION</scope>
    <source>
        <strain evidence="3">CCAP 1055/1</strain>
    </source>
</reference>
<evidence type="ECO:0000256" key="1">
    <source>
        <dbReference type="SAM" id="MobiDB-lite"/>
    </source>
</evidence>
<reference evidence="2 3" key="1">
    <citation type="journal article" date="2008" name="Nature">
        <title>The Phaeodactylum genome reveals the evolutionary history of diatom genomes.</title>
        <authorList>
            <person name="Bowler C."/>
            <person name="Allen A.E."/>
            <person name="Badger J.H."/>
            <person name="Grimwood J."/>
            <person name="Jabbari K."/>
            <person name="Kuo A."/>
            <person name="Maheswari U."/>
            <person name="Martens C."/>
            <person name="Maumus F."/>
            <person name="Otillar R.P."/>
            <person name="Rayko E."/>
            <person name="Salamov A."/>
            <person name="Vandepoele K."/>
            <person name="Beszteri B."/>
            <person name="Gruber A."/>
            <person name="Heijde M."/>
            <person name="Katinka M."/>
            <person name="Mock T."/>
            <person name="Valentin K."/>
            <person name="Verret F."/>
            <person name="Berges J.A."/>
            <person name="Brownlee C."/>
            <person name="Cadoret J.P."/>
            <person name="Chiovitti A."/>
            <person name="Choi C.J."/>
            <person name="Coesel S."/>
            <person name="De Martino A."/>
            <person name="Detter J.C."/>
            <person name="Durkin C."/>
            <person name="Falciatore A."/>
            <person name="Fournet J."/>
            <person name="Haruta M."/>
            <person name="Huysman M.J."/>
            <person name="Jenkins B.D."/>
            <person name="Jiroutova K."/>
            <person name="Jorgensen R.E."/>
            <person name="Joubert Y."/>
            <person name="Kaplan A."/>
            <person name="Kroger N."/>
            <person name="Kroth P.G."/>
            <person name="La Roche J."/>
            <person name="Lindquist E."/>
            <person name="Lommer M."/>
            <person name="Martin-Jezequel V."/>
            <person name="Lopez P.J."/>
            <person name="Lucas S."/>
            <person name="Mangogna M."/>
            <person name="McGinnis K."/>
            <person name="Medlin L.K."/>
            <person name="Montsant A."/>
            <person name="Oudot-Le Secq M.P."/>
            <person name="Napoli C."/>
            <person name="Obornik M."/>
            <person name="Parker M.S."/>
            <person name="Petit J.L."/>
            <person name="Porcel B.M."/>
            <person name="Poulsen N."/>
            <person name="Robison M."/>
            <person name="Rychlewski L."/>
            <person name="Rynearson T.A."/>
            <person name="Schmutz J."/>
            <person name="Shapiro H."/>
            <person name="Siaut M."/>
            <person name="Stanley M."/>
            <person name="Sussman M.R."/>
            <person name="Taylor A.R."/>
            <person name="Vardi A."/>
            <person name="von Dassow P."/>
            <person name="Vyverman W."/>
            <person name="Willis A."/>
            <person name="Wyrwicz L.S."/>
            <person name="Rokhsar D.S."/>
            <person name="Weissenbach J."/>
            <person name="Armbrust E.V."/>
            <person name="Green B.R."/>
            <person name="Van de Peer Y."/>
            <person name="Grigoriev I.V."/>
        </authorList>
    </citation>
    <scope>NUCLEOTIDE SEQUENCE [LARGE SCALE GENOMIC DNA]</scope>
    <source>
        <strain evidence="2 3">CCAP 1055/1</strain>
    </source>
</reference>
<dbReference type="HOGENOM" id="CLU_488763_0_0_1"/>
<dbReference type="KEGG" id="pti:PHATRDRAFT_32041"/>
<dbReference type="PaxDb" id="2850-Phatr32041"/>
<protein>
    <submittedName>
        <fullName evidence="2">Uncharacterized protein</fullName>
    </submittedName>
</protein>
<proteinExistence type="predicted"/>
<evidence type="ECO:0000313" key="2">
    <source>
        <dbReference type="EMBL" id="EEC51268.1"/>
    </source>
</evidence>
<keyword evidence="3" id="KW-1185">Reference proteome</keyword>
<name>B7FQ19_PHATC</name>
<organism evidence="2 3">
    <name type="scientific">Phaeodactylum tricornutum (strain CCAP 1055/1)</name>
    <dbReference type="NCBI Taxonomy" id="556484"/>
    <lineage>
        <taxon>Eukaryota</taxon>
        <taxon>Sar</taxon>
        <taxon>Stramenopiles</taxon>
        <taxon>Ochrophyta</taxon>
        <taxon>Bacillariophyta</taxon>
        <taxon>Bacillariophyceae</taxon>
        <taxon>Bacillariophycidae</taxon>
        <taxon>Naviculales</taxon>
        <taxon>Phaeodactylaceae</taxon>
        <taxon>Phaeodactylum</taxon>
    </lineage>
</organism>
<feature type="region of interest" description="Disordered" evidence="1">
    <location>
        <begin position="299"/>
        <end position="376"/>
    </location>
</feature>
<accession>B7FQ19</accession>
<feature type="region of interest" description="Disordered" evidence="1">
    <location>
        <begin position="94"/>
        <end position="120"/>
    </location>
</feature>
<dbReference type="AlphaFoldDB" id="B7FQ19"/>
<feature type="region of interest" description="Disordered" evidence="1">
    <location>
        <begin position="265"/>
        <end position="284"/>
    </location>
</feature>
<feature type="region of interest" description="Disordered" evidence="1">
    <location>
        <begin position="1"/>
        <end position="69"/>
    </location>
</feature>
<gene>
    <name evidence="2" type="ORF">PHATRDRAFT_32041</name>
</gene>
<feature type="compositionally biased region" description="Low complexity" evidence="1">
    <location>
        <begin position="100"/>
        <end position="116"/>
    </location>
</feature>